<evidence type="ECO:0000256" key="5">
    <source>
        <dbReference type="SAM" id="MobiDB-lite"/>
    </source>
</evidence>
<dbReference type="HOGENOM" id="CLU_941238_0_0_1"/>
<dbReference type="InterPro" id="IPR000754">
    <property type="entry name" value="Ribosomal_uS9"/>
</dbReference>
<dbReference type="RefSeq" id="XP_005538111.1">
    <property type="nucleotide sequence ID" value="XM_005538054.1"/>
</dbReference>
<dbReference type="OrthoDB" id="4477at2759"/>
<dbReference type="PANTHER" id="PTHR21569:SF1">
    <property type="entry name" value="SMALL RIBOSOMAL SUBUNIT PROTEIN US9M"/>
    <property type="match status" value="1"/>
</dbReference>
<dbReference type="PROSITE" id="PS00360">
    <property type="entry name" value="RIBOSOMAL_S9"/>
    <property type="match status" value="1"/>
</dbReference>
<dbReference type="GeneID" id="16996263"/>
<accession>M1V6C4</accession>
<comment type="similarity">
    <text evidence="1 4">Belongs to the universal ribosomal protein uS9 family.</text>
</comment>
<dbReference type="eggNOG" id="KOG1697">
    <property type="taxonomic scope" value="Eukaryota"/>
</dbReference>
<evidence type="ECO:0000256" key="1">
    <source>
        <dbReference type="ARBA" id="ARBA00005251"/>
    </source>
</evidence>
<dbReference type="InterPro" id="IPR023035">
    <property type="entry name" value="Ribosomal_uS9_bac/plastid"/>
</dbReference>
<dbReference type="KEGG" id="cme:CYME_CMQ175C"/>
<dbReference type="NCBIfam" id="NF001099">
    <property type="entry name" value="PRK00132.1"/>
    <property type="match status" value="1"/>
</dbReference>
<dbReference type="GO" id="GO:0003723">
    <property type="term" value="F:RNA binding"/>
    <property type="evidence" value="ECO:0007669"/>
    <property type="project" value="TreeGrafter"/>
</dbReference>
<dbReference type="GO" id="GO:0003735">
    <property type="term" value="F:structural constituent of ribosome"/>
    <property type="evidence" value="ECO:0007669"/>
    <property type="project" value="InterPro"/>
</dbReference>
<protein>
    <submittedName>
        <fullName evidence="6">Mitochondrial ribosomal protein S9</fullName>
    </submittedName>
</protein>
<evidence type="ECO:0000256" key="2">
    <source>
        <dbReference type="ARBA" id="ARBA00022980"/>
    </source>
</evidence>
<dbReference type="GO" id="GO:0015935">
    <property type="term" value="C:small ribosomal subunit"/>
    <property type="evidence" value="ECO:0007669"/>
    <property type="project" value="TreeGrafter"/>
</dbReference>
<dbReference type="InterPro" id="IPR020568">
    <property type="entry name" value="Ribosomal_Su5_D2-typ_SF"/>
</dbReference>
<feature type="region of interest" description="Disordered" evidence="5">
    <location>
        <begin position="127"/>
        <end position="155"/>
    </location>
</feature>
<evidence type="ECO:0000313" key="7">
    <source>
        <dbReference type="Proteomes" id="UP000007014"/>
    </source>
</evidence>
<dbReference type="Gramene" id="CMQ175CT">
    <property type="protein sequence ID" value="CMQ175CT"/>
    <property type="gene ID" value="CMQ175C"/>
</dbReference>
<dbReference type="HAMAP" id="MF_00532_B">
    <property type="entry name" value="Ribosomal_uS9_B"/>
    <property type="match status" value="1"/>
</dbReference>
<dbReference type="STRING" id="280699.M1V6C4"/>
<gene>
    <name evidence="6" type="ORF">CYME_CMQ175C</name>
</gene>
<dbReference type="PANTHER" id="PTHR21569">
    <property type="entry name" value="RIBOSOMAL PROTEIN S9"/>
    <property type="match status" value="1"/>
</dbReference>
<dbReference type="InterPro" id="IPR014721">
    <property type="entry name" value="Ribsml_uS5_D2-typ_fold_subgr"/>
</dbReference>
<dbReference type="Pfam" id="PF00380">
    <property type="entry name" value="Ribosomal_S9"/>
    <property type="match status" value="1"/>
</dbReference>
<feature type="compositionally biased region" description="Polar residues" evidence="5">
    <location>
        <begin position="127"/>
        <end position="141"/>
    </location>
</feature>
<dbReference type="SUPFAM" id="SSF54211">
    <property type="entry name" value="Ribosomal protein S5 domain 2-like"/>
    <property type="match status" value="1"/>
</dbReference>
<evidence type="ECO:0000256" key="4">
    <source>
        <dbReference type="RuleBase" id="RU003815"/>
    </source>
</evidence>
<name>M1V6C4_CYAM1</name>
<evidence type="ECO:0000313" key="6">
    <source>
        <dbReference type="EMBL" id="BAM82075.1"/>
    </source>
</evidence>
<dbReference type="EMBL" id="AP006499">
    <property type="protein sequence ID" value="BAM82075.1"/>
    <property type="molecule type" value="Genomic_DNA"/>
</dbReference>
<proteinExistence type="inferred from homology"/>
<dbReference type="GO" id="GO:0005737">
    <property type="term" value="C:cytoplasm"/>
    <property type="evidence" value="ECO:0007669"/>
    <property type="project" value="UniProtKB-ARBA"/>
</dbReference>
<keyword evidence="7" id="KW-1185">Reference proteome</keyword>
<organism evidence="6 7">
    <name type="scientific">Cyanidioschyzon merolae (strain NIES-3377 / 10D)</name>
    <name type="common">Unicellular red alga</name>
    <dbReference type="NCBI Taxonomy" id="280699"/>
    <lineage>
        <taxon>Eukaryota</taxon>
        <taxon>Rhodophyta</taxon>
        <taxon>Bangiophyceae</taxon>
        <taxon>Cyanidiales</taxon>
        <taxon>Cyanidiaceae</taxon>
        <taxon>Cyanidioschyzon</taxon>
    </lineage>
</organism>
<keyword evidence="3 4" id="KW-0687">Ribonucleoprotein</keyword>
<sequence>MLRWWWWCRRFKANLPVSTLRGEQLFGSAQHRNLTQSSYVGESVYLWQNKARVHGLVSPREIACSPRLRSILSGALSRRGYSTPASESVDVQRRLDEQLRAKAAIALDPQGLATVLADSTRIEEANATVQPDSTANETQAQQRRRRRRLYPDGSVNATGRRKTAVAVARLFPIESPGGPQSTAVDHETLVEPRFRVNRQDIADYFLRVDHRLEIMRPLMLTGMENRFHVHAFARGGGITGQAEALRLAIARALEDYDPELRRILKPAGLLTRDPRMVERKKYGRHKARRAFQWVKR</sequence>
<dbReference type="Gene3D" id="3.30.230.10">
    <property type="match status" value="1"/>
</dbReference>
<evidence type="ECO:0000256" key="3">
    <source>
        <dbReference type="ARBA" id="ARBA00023274"/>
    </source>
</evidence>
<dbReference type="Proteomes" id="UP000007014">
    <property type="component" value="Chromosome 17"/>
</dbReference>
<dbReference type="GO" id="GO:0006412">
    <property type="term" value="P:translation"/>
    <property type="evidence" value="ECO:0007669"/>
    <property type="project" value="InterPro"/>
</dbReference>
<keyword evidence="2 4" id="KW-0689">Ribosomal protein</keyword>
<reference evidence="6 7" key="2">
    <citation type="journal article" date="2007" name="BMC Biol.">
        <title>A 100%-complete sequence reveals unusually simple genomic features in the hot-spring red alga Cyanidioschyzon merolae.</title>
        <authorList>
            <person name="Nozaki H."/>
            <person name="Takano H."/>
            <person name="Misumi O."/>
            <person name="Terasawa K."/>
            <person name="Matsuzaki M."/>
            <person name="Maruyama S."/>
            <person name="Nishida K."/>
            <person name="Yagisawa F."/>
            <person name="Yoshida Y."/>
            <person name="Fujiwara T."/>
            <person name="Takio S."/>
            <person name="Tamura K."/>
            <person name="Chung S.J."/>
            <person name="Nakamura S."/>
            <person name="Kuroiwa H."/>
            <person name="Tanaka K."/>
            <person name="Sato N."/>
            <person name="Kuroiwa T."/>
        </authorList>
    </citation>
    <scope>NUCLEOTIDE SEQUENCE [LARGE SCALE GENOMIC DNA]</scope>
    <source>
        <strain evidence="6 7">10D</strain>
    </source>
</reference>
<dbReference type="InterPro" id="IPR020574">
    <property type="entry name" value="Ribosomal_uS9_CS"/>
</dbReference>
<reference evidence="6 7" key="1">
    <citation type="journal article" date="2004" name="Nature">
        <title>Genome sequence of the ultrasmall unicellular red alga Cyanidioschyzon merolae 10D.</title>
        <authorList>
            <person name="Matsuzaki M."/>
            <person name="Misumi O."/>
            <person name="Shin-i T."/>
            <person name="Maruyama S."/>
            <person name="Takahara M."/>
            <person name="Miyagishima S."/>
            <person name="Mori T."/>
            <person name="Nishida K."/>
            <person name="Yagisawa F."/>
            <person name="Nishida K."/>
            <person name="Yoshida Y."/>
            <person name="Nishimura Y."/>
            <person name="Nakao S."/>
            <person name="Kobayashi T."/>
            <person name="Momoyama Y."/>
            <person name="Higashiyama T."/>
            <person name="Minoda A."/>
            <person name="Sano M."/>
            <person name="Nomoto H."/>
            <person name="Oishi K."/>
            <person name="Hayashi H."/>
            <person name="Ohta F."/>
            <person name="Nishizaka S."/>
            <person name="Haga S."/>
            <person name="Miura S."/>
            <person name="Morishita T."/>
            <person name="Kabeya Y."/>
            <person name="Terasawa K."/>
            <person name="Suzuki Y."/>
            <person name="Ishii Y."/>
            <person name="Asakawa S."/>
            <person name="Takano H."/>
            <person name="Ohta N."/>
            <person name="Kuroiwa H."/>
            <person name="Tanaka K."/>
            <person name="Shimizu N."/>
            <person name="Sugano S."/>
            <person name="Sato N."/>
            <person name="Nozaki H."/>
            <person name="Ogasawara N."/>
            <person name="Kohara Y."/>
            <person name="Kuroiwa T."/>
        </authorList>
    </citation>
    <scope>NUCLEOTIDE SEQUENCE [LARGE SCALE GENOMIC DNA]</scope>
    <source>
        <strain evidence="6 7">10D</strain>
    </source>
</reference>
<dbReference type="AlphaFoldDB" id="M1V6C4"/>